<dbReference type="Proteomes" id="UP000694892">
    <property type="component" value="Chromosome 8L"/>
</dbReference>
<dbReference type="InterPro" id="IPR001878">
    <property type="entry name" value="Znf_CCHC"/>
</dbReference>
<feature type="region of interest" description="Disordered" evidence="1">
    <location>
        <begin position="323"/>
        <end position="378"/>
    </location>
</feature>
<feature type="domain" description="CCHC-type" evidence="2">
    <location>
        <begin position="672"/>
        <end position="688"/>
    </location>
</feature>
<dbReference type="InterPro" id="IPR057811">
    <property type="entry name" value="RBD_ZCCHC3_2nd"/>
</dbReference>
<evidence type="ECO:0000313" key="3">
    <source>
        <dbReference type="EMBL" id="OCT69360.1"/>
    </source>
</evidence>
<feature type="region of interest" description="Disordered" evidence="1">
    <location>
        <begin position="734"/>
        <end position="807"/>
    </location>
</feature>
<organism evidence="3 4">
    <name type="scientific">Xenopus laevis</name>
    <name type="common">African clawed frog</name>
    <dbReference type="NCBI Taxonomy" id="8355"/>
    <lineage>
        <taxon>Eukaryota</taxon>
        <taxon>Metazoa</taxon>
        <taxon>Chordata</taxon>
        <taxon>Craniata</taxon>
        <taxon>Vertebrata</taxon>
        <taxon>Euteleostomi</taxon>
        <taxon>Amphibia</taxon>
        <taxon>Batrachia</taxon>
        <taxon>Anura</taxon>
        <taxon>Pipoidea</taxon>
        <taxon>Pipidae</taxon>
        <taxon>Xenopodinae</taxon>
        <taxon>Xenopus</taxon>
        <taxon>Xenopus</taxon>
    </lineage>
</organism>
<evidence type="ECO:0000259" key="2">
    <source>
        <dbReference type="SMART" id="SM00343"/>
    </source>
</evidence>
<dbReference type="GO" id="GO:0003690">
    <property type="term" value="F:double-stranded DNA binding"/>
    <property type="evidence" value="ECO:0007669"/>
    <property type="project" value="InterPro"/>
</dbReference>
<dbReference type="GO" id="GO:0002218">
    <property type="term" value="P:activation of innate immune response"/>
    <property type="evidence" value="ECO:0007669"/>
    <property type="project" value="InterPro"/>
</dbReference>
<feature type="region of interest" description="Disordered" evidence="1">
    <location>
        <begin position="841"/>
        <end position="868"/>
    </location>
</feature>
<feature type="compositionally biased region" description="Basic residues" evidence="1">
    <location>
        <begin position="794"/>
        <end position="804"/>
    </location>
</feature>
<proteinExistence type="predicted"/>
<feature type="domain" description="CCHC-type" evidence="2">
    <location>
        <begin position="690"/>
        <end position="706"/>
    </location>
</feature>
<name>A0A974CB39_XENLA</name>
<dbReference type="AlphaFoldDB" id="A0A974CB39"/>
<dbReference type="PANTHER" id="PTHR22639">
    <property type="entry name" value="GAG-RELATED PROTEIN"/>
    <property type="match status" value="1"/>
</dbReference>
<sequence>MQPTDPGFHENMAKGMQRYREKKAEIAAIKTLIKNKRHACANAYSLARPKKRVEIAALCDKLHILEQEVETLGNGIGPVKESFDNAERFRRMEKTSLKSRGIKEVPSDEEPDSSGALQPYQPAPRSPGSPSATPTGTPTVSPTGTPTGTPSGTPGLLREIRAAESPCTLRPQKMVFSSEEIEDIHPREKVKQRRQKQQPEVSDFIYVASDFPALPPAQNQPVSLGVSQAAPQSGGTAAVAENVGVQSAPAVLAAWAQKPNANMAAAENSGNVPFVRNAEQSVEKNPETEALCHTAANNSAEKQDVPNVARELSQQPDASAIHTTSHLEQDRAGSDNHVKENSQRKGAVAGQQEDQTDQKRKRMTMKKTKKATKAAVQKKKKDSKVDSCSSAILDVAVSGGASVRGSECSEEISERMPEVSAGECTEKIKSVGASVNLSGAKVSGGQAVQVSHVQEVGVSTSALGAGEANVAVVGVSTVNEGASESGQSFAIVVRGRESGGVNGARQRNVPMTGVRVGRGDQPAVAQFPRRGRVYPSDSGCRKNVVRLQCFQRLFHQLHESPDELWSKFREFSDSGMWEGFRAVPISRPGVCKVTILLENESIPPADLKVWLKRYGDVIGELEKVFGYRGIWTGSWQAKVCLRTVGNVPQHIPSSAYIGRDLVCCFYPGQPKECWKCGSTRHFSISCDVLKCTMCLGVGHVAKHCPKSISIDEEFRMEVVEPETEAPLGQVVAMTPLVPDPDPIIPHNLSPPPPKTPQPSETPQPTTSFRPMRGRGRGRGQPRGKPLKAAEAKKKASKTVNHRKKGNGECAESAHSCVQEAGGGLIPLSANRFAPLSWGERVEQEEQEFEEEEQRVSRELASSDSSSYFEKIDPAEAEKLPFGISAKRECSDDDRKAKRRAENLLILITL</sequence>
<evidence type="ECO:0000313" key="4">
    <source>
        <dbReference type="Proteomes" id="UP000694892"/>
    </source>
</evidence>
<evidence type="ECO:0000256" key="1">
    <source>
        <dbReference type="SAM" id="MobiDB-lite"/>
    </source>
</evidence>
<protein>
    <recommendedName>
        <fullName evidence="2">CCHC-type domain-containing protein</fullName>
    </recommendedName>
</protein>
<gene>
    <name evidence="3" type="ORF">XELAEV_18040678mg</name>
</gene>
<feature type="compositionally biased region" description="Basic and acidic residues" evidence="1">
    <location>
        <begin position="325"/>
        <end position="343"/>
    </location>
</feature>
<dbReference type="Pfam" id="PF23058">
    <property type="entry name" value="RBD_ZCCHC3_2nd"/>
    <property type="match status" value="1"/>
</dbReference>
<dbReference type="Gene3D" id="4.10.60.10">
    <property type="entry name" value="Zinc finger, CCHC-type"/>
    <property type="match status" value="1"/>
</dbReference>
<feature type="compositionally biased region" description="Basic and acidic residues" evidence="1">
    <location>
        <begin position="94"/>
        <end position="106"/>
    </location>
</feature>
<dbReference type="EMBL" id="CM004480">
    <property type="protein sequence ID" value="OCT69360.1"/>
    <property type="molecule type" value="Genomic_DNA"/>
</dbReference>
<dbReference type="GO" id="GO:0003723">
    <property type="term" value="F:RNA binding"/>
    <property type="evidence" value="ECO:0007669"/>
    <property type="project" value="InterPro"/>
</dbReference>
<reference evidence="4" key="1">
    <citation type="journal article" date="2016" name="Nature">
        <title>Genome evolution in the allotetraploid frog Xenopus laevis.</title>
        <authorList>
            <person name="Session A.M."/>
            <person name="Uno Y."/>
            <person name="Kwon T."/>
            <person name="Chapman J.A."/>
            <person name="Toyoda A."/>
            <person name="Takahashi S."/>
            <person name="Fukui A."/>
            <person name="Hikosaka A."/>
            <person name="Suzuki A."/>
            <person name="Kondo M."/>
            <person name="van Heeringen S.J."/>
            <person name="Quigley I."/>
            <person name="Heinz S."/>
            <person name="Ogino H."/>
            <person name="Ochi H."/>
            <person name="Hellsten U."/>
            <person name="Lyons J.B."/>
            <person name="Simakov O."/>
            <person name="Putnam N."/>
            <person name="Stites J."/>
            <person name="Kuroki Y."/>
            <person name="Tanaka T."/>
            <person name="Michiue T."/>
            <person name="Watanabe M."/>
            <person name="Bogdanovic O."/>
            <person name="Lister R."/>
            <person name="Georgiou G."/>
            <person name="Paranjpe S.S."/>
            <person name="van Kruijsbergen I."/>
            <person name="Shu S."/>
            <person name="Carlson J."/>
            <person name="Kinoshita T."/>
            <person name="Ohta Y."/>
            <person name="Mawaribuchi S."/>
            <person name="Jenkins J."/>
            <person name="Grimwood J."/>
            <person name="Schmutz J."/>
            <person name="Mitros T."/>
            <person name="Mozaffari S.V."/>
            <person name="Suzuki Y."/>
            <person name="Haramoto Y."/>
            <person name="Yamamoto T.S."/>
            <person name="Takagi C."/>
            <person name="Heald R."/>
            <person name="Miller K."/>
            <person name="Haudenschild C."/>
            <person name="Kitzman J."/>
            <person name="Nakayama T."/>
            <person name="Izutsu Y."/>
            <person name="Robert J."/>
            <person name="Fortriede J."/>
            <person name="Burns K."/>
            <person name="Lotay V."/>
            <person name="Karimi K."/>
            <person name="Yasuoka Y."/>
            <person name="Dichmann D.S."/>
            <person name="Flajnik M.F."/>
            <person name="Houston D.W."/>
            <person name="Shendure J."/>
            <person name="DuPasquier L."/>
            <person name="Vize P.D."/>
            <person name="Zorn A.M."/>
            <person name="Ito M."/>
            <person name="Marcotte E.M."/>
            <person name="Wallingford J.B."/>
            <person name="Ito Y."/>
            <person name="Asashima M."/>
            <person name="Ueno N."/>
            <person name="Matsuda Y."/>
            <person name="Veenstra G.J."/>
            <person name="Fujiyama A."/>
            <person name="Harland R.M."/>
            <person name="Taira M."/>
            <person name="Rokhsar D.S."/>
        </authorList>
    </citation>
    <scope>NUCLEOTIDE SEQUENCE [LARGE SCALE GENOMIC DNA]</scope>
    <source>
        <strain evidence="4">J</strain>
    </source>
</reference>
<dbReference type="SMART" id="SM00343">
    <property type="entry name" value="ZnF_C2HC"/>
    <property type="match status" value="2"/>
</dbReference>
<feature type="compositionally biased region" description="Low complexity" evidence="1">
    <location>
        <begin position="128"/>
        <end position="155"/>
    </location>
</feature>
<feature type="compositionally biased region" description="Basic residues" evidence="1">
    <location>
        <begin position="771"/>
        <end position="785"/>
    </location>
</feature>
<feature type="compositionally biased region" description="Acidic residues" evidence="1">
    <location>
        <begin position="842"/>
        <end position="852"/>
    </location>
</feature>
<feature type="compositionally biased region" description="Basic residues" evidence="1">
    <location>
        <begin position="359"/>
        <end position="378"/>
    </location>
</feature>
<feature type="region of interest" description="Disordered" evidence="1">
    <location>
        <begin position="94"/>
        <end position="198"/>
    </location>
</feature>
<dbReference type="PANTHER" id="PTHR22639:SF10">
    <property type="match status" value="1"/>
</dbReference>
<accession>A0A974CB39</accession>
<dbReference type="InterPro" id="IPR042509">
    <property type="entry name" value="ZCCHC3"/>
</dbReference>
<feature type="compositionally biased region" description="Pro residues" evidence="1">
    <location>
        <begin position="737"/>
        <end position="761"/>
    </location>
</feature>
<dbReference type="GO" id="GO:0008270">
    <property type="term" value="F:zinc ion binding"/>
    <property type="evidence" value="ECO:0007669"/>
    <property type="project" value="InterPro"/>
</dbReference>